<name>A0ACC2JMS8_9PEZI</name>
<reference evidence="1" key="1">
    <citation type="submission" date="2022-12" db="EMBL/GenBank/DDBJ databases">
        <title>Genome Sequence of Lasiodiplodia mahajangana.</title>
        <authorList>
            <person name="Buettner E."/>
        </authorList>
    </citation>
    <scope>NUCLEOTIDE SEQUENCE</scope>
    <source>
        <strain evidence="1">VT137</strain>
    </source>
</reference>
<dbReference type="Proteomes" id="UP001153332">
    <property type="component" value="Unassembled WGS sequence"/>
</dbReference>
<protein>
    <submittedName>
        <fullName evidence="1">Uncharacterized protein</fullName>
    </submittedName>
</protein>
<proteinExistence type="predicted"/>
<accession>A0ACC2JMS8</accession>
<gene>
    <name evidence="1" type="ORF">O1611_g4909</name>
</gene>
<dbReference type="EMBL" id="JAPUUL010000979">
    <property type="protein sequence ID" value="KAJ8128725.1"/>
    <property type="molecule type" value="Genomic_DNA"/>
</dbReference>
<keyword evidence="2" id="KW-1185">Reference proteome</keyword>
<organism evidence="1 2">
    <name type="scientific">Lasiodiplodia mahajangana</name>
    <dbReference type="NCBI Taxonomy" id="1108764"/>
    <lineage>
        <taxon>Eukaryota</taxon>
        <taxon>Fungi</taxon>
        <taxon>Dikarya</taxon>
        <taxon>Ascomycota</taxon>
        <taxon>Pezizomycotina</taxon>
        <taxon>Dothideomycetes</taxon>
        <taxon>Dothideomycetes incertae sedis</taxon>
        <taxon>Botryosphaeriales</taxon>
        <taxon>Botryosphaeriaceae</taxon>
        <taxon>Lasiodiplodia</taxon>
    </lineage>
</organism>
<evidence type="ECO:0000313" key="2">
    <source>
        <dbReference type="Proteomes" id="UP001153332"/>
    </source>
</evidence>
<sequence length="300" mass="34183">MAEAQPSNMLSLCPRPRSDPDRRKIVSTCMDFVKSNDHYVGKDTNASAALPPVQTSERLTLPELRPVSLPAEIALLIFEYLDEPYELQSHYIKVPYETRHPLVFHQIAVVFFKPRLWADIPTFQICSATRSQAIKRYGSPGKHWLPFSTLYDSVGVRESTRSCWREHPDGFDHASVYYCNVSEQSVGANAAMTMLHPQFGSRVRNAQIYMNKDTLIHPELDSCFYYADWLMTVFLRMRCLHRLRINVEQHHNGEPISSSVLDLFNEIVEDVIVEVTSLVRNGGLQIGVLEVVKSTARASL</sequence>
<evidence type="ECO:0000313" key="1">
    <source>
        <dbReference type="EMBL" id="KAJ8128725.1"/>
    </source>
</evidence>
<comment type="caution">
    <text evidence="1">The sequence shown here is derived from an EMBL/GenBank/DDBJ whole genome shotgun (WGS) entry which is preliminary data.</text>
</comment>